<dbReference type="EMBL" id="CP031165">
    <property type="protein sequence ID" value="AXV05401.1"/>
    <property type="molecule type" value="Genomic_DNA"/>
</dbReference>
<sequence>MSVPDPVDYTGDIVLTDGQTVRVRPIRHDDFEAMTAMWQRLSPETIRLRFFAPQQLSDAQIRYLTDVDGHDRFALVAEVRDRIIAVARFDRLPEAPDSAEFAVTVEDAEQGRGLGTALLRQLLQPARDRGITQFHGEILKLNRSMMAVMKAAGFEPAFKDYGDVVTATFTTTPTEALLEKAGELDRRAARKALEAVFSPAAVAVIGASRDPGSIGGVVLSSLLHGGYSGPVYPVNPHTPHVQSVAAYPTLEACPTVPDTVFVCVPAPLVESVVDQAGELGVRAAVLIGTGFSESGDQGAAMEAEVLRTARRHGIRLIGPNCMGVLNAAEDIRLNGTFAPSLPPAGRVGVSSQSGTLGMAILDASDRLGLGLSTFASIGNKSDISSNDLLQYWEADDATDVIVLYLESFGNPRTFARIARRIGRRKPVVVVKADRRGSDDAIVQAMFDQTGVVRVPTLDQMFAVTSLLASQPLPSGHRVGIVSNGVGPAILAADACEANGLEVAVPDPDVVQRLADELSVLGDPSNPLVLRGDATPADMAAAVRLLGTSGAVDALLVIDAPPLRRGQSVLAEELAEASAEVTVPMITVLMSTDQTPTALRRAGLPTVPFPEGAAEALAHVADHAHWRRQPLGNVVTFDDADIDTATAIVGDALASTDDVWLPAGQANALLRAHAIPCAEHRIVADGAAAAAAQEELGGPVVVKPAAPVEKTELGVVRLGLSRPGQIADAVAAMERDLRRRGREDALAEGWLVQQMIPDGVETTIAIVSDPTFGPTLQLGMGGTLAELLADRTVKVLPLTDLDVDDMLQRMRGFPLLTGYRGSSPVDVGALRTVLLRLGAMAEAHPEIVELELNPVFVRRHGTSVVDARVHLRAPGLSRR</sequence>
<dbReference type="SMART" id="SM00881">
    <property type="entry name" value="CoA_binding"/>
    <property type="match status" value="1"/>
</dbReference>
<dbReference type="GO" id="GO:0016747">
    <property type="term" value="F:acyltransferase activity, transferring groups other than amino-acyl groups"/>
    <property type="evidence" value="ECO:0007669"/>
    <property type="project" value="InterPro"/>
</dbReference>
<organism evidence="4 5">
    <name type="scientific">Euzebya pacifica</name>
    <dbReference type="NCBI Taxonomy" id="1608957"/>
    <lineage>
        <taxon>Bacteria</taxon>
        <taxon>Bacillati</taxon>
        <taxon>Actinomycetota</taxon>
        <taxon>Nitriliruptoria</taxon>
        <taxon>Euzebyales</taxon>
    </lineage>
</organism>
<evidence type="ECO:0000313" key="4">
    <source>
        <dbReference type="EMBL" id="AXV05401.1"/>
    </source>
</evidence>
<dbReference type="InterPro" id="IPR036291">
    <property type="entry name" value="NAD(P)-bd_dom_sf"/>
</dbReference>
<evidence type="ECO:0000259" key="3">
    <source>
        <dbReference type="PROSITE" id="PS51186"/>
    </source>
</evidence>
<dbReference type="InterPro" id="IPR016102">
    <property type="entry name" value="Succinyl-CoA_synth-like"/>
</dbReference>
<keyword evidence="1" id="KW-0067">ATP-binding</keyword>
<protein>
    <submittedName>
        <fullName evidence="4">Protein acetyltransferase</fullName>
    </submittedName>
</protein>
<dbReference type="InterPro" id="IPR016181">
    <property type="entry name" value="Acyl_CoA_acyltransferase"/>
</dbReference>
<dbReference type="Pfam" id="PF13607">
    <property type="entry name" value="Succ_CoA_lig"/>
    <property type="match status" value="1"/>
</dbReference>
<dbReference type="InterPro" id="IPR000182">
    <property type="entry name" value="GNAT_dom"/>
</dbReference>
<dbReference type="GO" id="GO:0046872">
    <property type="term" value="F:metal ion binding"/>
    <property type="evidence" value="ECO:0007669"/>
    <property type="project" value="InterPro"/>
</dbReference>
<feature type="domain" description="ATP-grasp" evidence="2">
    <location>
        <begin position="666"/>
        <end position="704"/>
    </location>
</feature>
<name>A0A346XT54_9ACTN</name>
<dbReference type="PANTHER" id="PTHR42793:SF1">
    <property type="entry name" value="PEPTIDYL-LYSINE N-ACETYLTRANSFERASE PATZ"/>
    <property type="match status" value="1"/>
</dbReference>
<proteinExistence type="predicted"/>
<dbReference type="PROSITE" id="PS51186">
    <property type="entry name" value="GNAT"/>
    <property type="match status" value="1"/>
</dbReference>
<dbReference type="PANTHER" id="PTHR42793">
    <property type="entry name" value="COA BINDING DOMAIN CONTAINING PROTEIN"/>
    <property type="match status" value="1"/>
</dbReference>
<dbReference type="SUPFAM" id="SSF56059">
    <property type="entry name" value="Glutathione synthetase ATP-binding domain-like"/>
    <property type="match status" value="1"/>
</dbReference>
<gene>
    <name evidence="4" type="ORF">DVS28_a0700</name>
</gene>
<dbReference type="CDD" id="cd04301">
    <property type="entry name" value="NAT_SF"/>
    <property type="match status" value="1"/>
</dbReference>
<dbReference type="Pfam" id="PF13302">
    <property type="entry name" value="Acetyltransf_3"/>
    <property type="match status" value="1"/>
</dbReference>
<dbReference type="Gene3D" id="3.30.1490.20">
    <property type="entry name" value="ATP-grasp fold, A domain"/>
    <property type="match status" value="1"/>
</dbReference>
<dbReference type="Gene3D" id="3.30.470.20">
    <property type="entry name" value="ATP-grasp fold, B domain"/>
    <property type="match status" value="1"/>
</dbReference>
<dbReference type="InterPro" id="IPR013815">
    <property type="entry name" value="ATP_grasp_subdomain_1"/>
</dbReference>
<keyword evidence="1" id="KW-0547">Nucleotide-binding</keyword>
<dbReference type="SUPFAM" id="SSF52210">
    <property type="entry name" value="Succinyl-CoA synthetase domains"/>
    <property type="match status" value="2"/>
</dbReference>
<dbReference type="GO" id="GO:0005524">
    <property type="term" value="F:ATP binding"/>
    <property type="evidence" value="ECO:0007669"/>
    <property type="project" value="UniProtKB-UniRule"/>
</dbReference>
<reference evidence="4 5" key="1">
    <citation type="submission" date="2018-09" db="EMBL/GenBank/DDBJ databases">
        <title>Complete genome sequence of Euzebya sp. DY32-46 isolated from seawater of Pacific Ocean.</title>
        <authorList>
            <person name="Xu L."/>
            <person name="Wu Y.-H."/>
            <person name="Xu X.-W."/>
        </authorList>
    </citation>
    <scope>NUCLEOTIDE SEQUENCE [LARGE SCALE GENOMIC DNA]</scope>
    <source>
        <strain evidence="4 5">DY32-46</strain>
    </source>
</reference>
<dbReference type="Proteomes" id="UP000264006">
    <property type="component" value="Chromosome"/>
</dbReference>
<dbReference type="InterPro" id="IPR011761">
    <property type="entry name" value="ATP-grasp"/>
</dbReference>
<keyword evidence="5" id="KW-1185">Reference proteome</keyword>
<evidence type="ECO:0000259" key="2">
    <source>
        <dbReference type="PROSITE" id="PS50975"/>
    </source>
</evidence>
<feature type="domain" description="N-acetyltransferase" evidence="3">
    <location>
        <begin position="21"/>
        <end position="172"/>
    </location>
</feature>
<dbReference type="RefSeq" id="WP_164709886.1">
    <property type="nucleotide sequence ID" value="NZ_CP031165.1"/>
</dbReference>
<evidence type="ECO:0000256" key="1">
    <source>
        <dbReference type="PROSITE-ProRule" id="PRU00409"/>
    </source>
</evidence>
<dbReference type="Pfam" id="PF13549">
    <property type="entry name" value="ATP-grasp_5"/>
    <property type="match status" value="1"/>
</dbReference>
<dbReference type="SUPFAM" id="SSF55729">
    <property type="entry name" value="Acyl-CoA N-acyltransferases (Nat)"/>
    <property type="match status" value="1"/>
</dbReference>
<dbReference type="Pfam" id="PF13380">
    <property type="entry name" value="CoA_binding_2"/>
    <property type="match status" value="1"/>
</dbReference>
<dbReference type="AlphaFoldDB" id="A0A346XT54"/>
<dbReference type="PROSITE" id="PS50975">
    <property type="entry name" value="ATP_GRASP"/>
    <property type="match status" value="1"/>
</dbReference>
<keyword evidence="4" id="KW-0808">Transferase</keyword>
<evidence type="ECO:0000313" key="5">
    <source>
        <dbReference type="Proteomes" id="UP000264006"/>
    </source>
</evidence>
<dbReference type="InterPro" id="IPR032875">
    <property type="entry name" value="Succ_CoA_lig_flav_dom"/>
</dbReference>
<dbReference type="Gene3D" id="3.40.50.261">
    <property type="entry name" value="Succinyl-CoA synthetase domains"/>
    <property type="match status" value="2"/>
</dbReference>
<accession>A0A346XT54</accession>
<dbReference type="Gene3D" id="3.40.50.720">
    <property type="entry name" value="NAD(P)-binding Rossmann-like Domain"/>
    <property type="match status" value="1"/>
</dbReference>
<dbReference type="InterPro" id="IPR003781">
    <property type="entry name" value="CoA-bd"/>
</dbReference>
<dbReference type="SUPFAM" id="SSF51735">
    <property type="entry name" value="NAD(P)-binding Rossmann-fold domains"/>
    <property type="match status" value="1"/>
</dbReference>
<dbReference type="Gene3D" id="3.40.630.30">
    <property type="match status" value="1"/>
</dbReference>
<dbReference type="KEGG" id="euz:DVS28_a0700"/>